<keyword evidence="7" id="KW-1185">Reference proteome</keyword>
<sequence>MSKYTTIYLALMLVILTGCKQTENRDSQNQGPYCIPEKLKQGLDFETIKIQPVKQTITLNGTIDYNRDKTIPFHSLVNGIVISTHFYLGDYVKKGQLLAEIKSTEFNELKDELKSLEAELKIANRALESANLMFQDGISSQKELLEAQEQVSVLQEKVNSAESNLSMFSYSGQSGLFQIKAPQSGYIVAKNMATGMTIVNDEEPLFTIADLENVWVMANVYATSMRYIRQDLDVKVSTLAYPDEFFSGKISKISQVFDTEERVLKAKIEMRNDEMKLRPGMAVDIVLNIESNQGNALAIPNKAIIFDNNQNYVVVFKDDCHQEVRKITPISKNDLYTYASDGVIENDVVITTNELLIYEQLNNSL</sequence>
<dbReference type="AlphaFoldDB" id="A0A4R7F4U6"/>
<evidence type="ECO:0000259" key="5">
    <source>
        <dbReference type="Pfam" id="PF25973"/>
    </source>
</evidence>
<dbReference type="OrthoDB" id="9806939at2"/>
<dbReference type="RefSeq" id="WP_133711683.1">
    <property type="nucleotide sequence ID" value="NZ_SOAG01000003.1"/>
</dbReference>
<dbReference type="GO" id="GO:0030313">
    <property type="term" value="C:cell envelope"/>
    <property type="evidence" value="ECO:0007669"/>
    <property type="project" value="TreeGrafter"/>
</dbReference>
<dbReference type="GO" id="GO:0022857">
    <property type="term" value="F:transmembrane transporter activity"/>
    <property type="evidence" value="ECO:0007669"/>
    <property type="project" value="InterPro"/>
</dbReference>
<dbReference type="FunFam" id="2.40.30.170:FF:000010">
    <property type="entry name" value="Efflux RND transporter periplasmic adaptor subunit"/>
    <property type="match status" value="1"/>
</dbReference>
<evidence type="ECO:0000259" key="4">
    <source>
        <dbReference type="Pfam" id="PF25954"/>
    </source>
</evidence>
<evidence type="ECO:0000313" key="6">
    <source>
        <dbReference type="EMBL" id="TDS65077.1"/>
    </source>
</evidence>
<dbReference type="PANTHER" id="PTHR30097:SF4">
    <property type="entry name" value="SLR6042 PROTEIN"/>
    <property type="match status" value="1"/>
</dbReference>
<dbReference type="Gene3D" id="2.40.30.170">
    <property type="match status" value="1"/>
</dbReference>
<keyword evidence="3" id="KW-0175">Coiled coil</keyword>
<evidence type="ECO:0000256" key="3">
    <source>
        <dbReference type="SAM" id="Coils"/>
    </source>
</evidence>
<dbReference type="Gene3D" id="2.40.50.100">
    <property type="match status" value="1"/>
</dbReference>
<evidence type="ECO:0000313" key="7">
    <source>
        <dbReference type="Proteomes" id="UP000295215"/>
    </source>
</evidence>
<dbReference type="InterPro" id="IPR058647">
    <property type="entry name" value="BSH_CzcB-like"/>
</dbReference>
<gene>
    <name evidence="6" type="ORF">C8P70_10399</name>
</gene>
<organism evidence="6 7">
    <name type="scientific">Myroides indicus</name>
    <dbReference type="NCBI Taxonomy" id="1323422"/>
    <lineage>
        <taxon>Bacteria</taxon>
        <taxon>Pseudomonadati</taxon>
        <taxon>Bacteroidota</taxon>
        <taxon>Flavobacteriia</taxon>
        <taxon>Flavobacteriales</taxon>
        <taxon>Flavobacteriaceae</taxon>
        <taxon>Myroides</taxon>
    </lineage>
</organism>
<dbReference type="InterPro" id="IPR051909">
    <property type="entry name" value="MFP_Cation_Efflux"/>
</dbReference>
<dbReference type="GO" id="GO:0016020">
    <property type="term" value="C:membrane"/>
    <property type="evidence" value="ECO:0007669"/>
    <property type="project" value="InterPro"/>
</dbReference>
<name>A0A4R7F4U6_9FLAO</name>
<protein>
    <submittedName>
        <fullName evidence="6">Cobalt-zinc-cadmium efflux system membrane fusion protein</fullName>
    </submittedName>
</protein>
<dbReference type="Pfam" id="PF25954">
    <property type="entry name" value="Beta-barrel_RND_2"/>
    <property type="match status" value="1"/>
</dbReference>
<comment type="caution">
    <text evidence="6">The sequence shown here is derived from an EMBL/GenBank/DDBJ whole genome shotgun (WGS) entry which is preliminary data.</text>
</comment>
<evidence type="ECO:0000256" key="1">
    <source>
        <dbReference type="ARBA" id="ARBA00009477"/>
    </source>
</evidence>
<dbReference type="Gene3D" id="2.40.420.20">
    <property type="match status" value="1"/>
</dbReference>
<dbReference type="GO" id="GO:0015679">
    <property type="term" value="P:plasma membrane copper ion transport"/>
    <property type="evidence" value="ECO:0007669"/>
    <property type="project" value="TreeGrafter"/>
</dbReference>
<dbReference type="SUPFAM" id="SSF111369">
    <property type="entry name" value="HlyD-like secretion proteins"/>
    <property type="match status" value="1"/>
</dbReference>
<feature type="domain" description="CzcB-like barrel-sandwich hybrid" evidence="5">
    <location>
        <begin position="77"/>
        <end position="210"/>
    </location>
</feature>
<dbReference type="PANTHER" id="PTHR30097">
    <property type="entry name" value="CATION EFFLUX SYSTEM PROTEIN CUSB"/>
    <property type="match status" value="1"/>
</dbReference>
<feature type="domain" description="CusB-like beta-barrel" evidence="4">
    <location>
        <begin position="213"/>
        <end position="288"/>
    </location>
</feature>
<keyword evidence="2" id="KW-0813">Transport</keyword>
<reference evidence="6 7" key="1">
    <citation type="submission" date="2019-03" db="EMBL/GenBank/DDBJ databases">
        <title>Genomic Encyclopedia of Archaeal and Bacterial Type Strains, Phase II (KMG-II): from individual species to whole genera.</title>
        <authorList>
            <person name="Goeker M."/>
        </authorList>
    </citation>
    <scope>NUCLEOTIDE SEQUENCE [LARGE SCALE GENOMIC DNA]</scope>
    <source>
        <strain evidence="6 7">DSM 28213</strain>
    </source>
</reference>
<dbReference type="Proteomes" id="UP000295215">
    <property type="component" value="Unassembled WGS sequence"/>
</dbReference>
<dbReference type="GO" id="GO:0060003">
    <property type="term" value="P:copper ion export"/>
    <property type="evidence" value="ECO:0007669"/>
    <property type="project" value="TreeGrafter"/>
</dbReference>
<dbReference type="NCBIfam" id="TIGR01730">
    <property type="entry name" value="RND_mfp"/>
    <property type="match status" value="1"/>
</dbReference>
<dbReference type="PROSITE" id="PS51257">
    <property type="entry name" value="PROKAR_LIPOPROTEIN"/>
    <property type="match status" value="1"/>
</dbReference>
<dbReference type="InterPro" id="IPR058792">
    <property type="entry name" value="Beta-barrel_RND_2"/>
</dbReference>
<evidence type="ECO:0000256" key="2">
    <source>
        <dbReference type="ARBA" id="ARBA00022448"/>
    </source>
</evidence>
<proteinExistence type="inferred from homology"/>
<dbReference type="InterPro" id="IPR006143">
    <property type="entry name" value="RND_pump_MFP"/>
</dbReference>
<feature type="coiled-coil region" evidence="3">
    <location>
        <begin position="99"/>
        <end position="164"/>
    </location>
</feature>
<comment type="similarity">
    <text evidence="1">Belongs to the membrane fusion protein (MFP) (TC 8.A.1) family.</text>
</comment>
<accession>A0A4R7F4U6</accession>
<dbReference type="Pfam" id="PF25973">
    <property type="entry name" value="BSH_CzcB"/>
    <property type="match status" value="1"/>
</dbReference>
<dbReference type="EMBL" id="SOAG01000003">
    <property type="protein sequence ID" value="TDS65077.1"/>
    <property type="molecule type" value="Genomic_DNA"/>
</dbReference>